<name>A0ABR3Q723_9TREE</name>
<dbReference type="Proteomes" id="UP001565368">
    <property type="component" value="Unassembled WGS sequence"/>
</dbReference>
<comment type="caution">
    <text evidence="2">The sequence shown here is derived from an EMBL/GenBank/DDBJ whole genome shotgun (WGS) entry which is preliminary data.</text>
</comment>
<keyword evidence="3" id="KW-1185">Reference proteome</keyword>
<sequence length="184" mass="19541">MNAIRGLVTGCKCKEKSAACECHGHCTCRSAKCKCPDCPGKGVAVARNKASRASHSTDGSRPSAEVQPHERAVRADALDAHGEHRVHDDSDAVHHHSTEKQPSRVTSAVQNARRRMSRGSSAGAPAARSPSQEMAEAHRTNNVDAGVHSAHPPPGPQPEHAGLREIADDVHDSTTRGYEHAHGN</sequence>
<proteinExistence type="predicted"/>
<reference evidence="2 3" key="1">
    <citation type="submission" date="2023-08" db="EMBL/GenBank/DDBJ databases">
        <title>Annotated Genome Sequence of Vanrija albida AlHP1.</title>
        <authorList>
            <person name="Herzog R."/>
        </authorList>
    </citation>
    <scope>NUCLEOTIDE SEQUENCE [LARGE SCALE GENOMIC DNA]</scope>
    <source>
        <strain evidence="2 3">AlHP1</strain>
    </source>
</reference>
<feature type="compositionally biased region" description="Basic and acidic residues" evidence="1">
    <location>
        <begin position="161"/>
        <end position="184"/>
    </location>
</feature>
<feature type="compositionally biased region" description="Polar residues" evidence="1">
    <location>
        <begin position="51"/>
        <end position="60"/>
    </location>
</feature>
<evidence type="ECO:0000313" key="3">
    <source>
        <dbReference type="Proteomes" id="UP001565368"/>
    </source>
</evidence>
<evidence type="ECO:0000256" key="1">
    <source>
        <dbReference type="SAM" id="MobiDB-lite"/>
    </source>
</evidence>
<dbReference type="RefSeq" id="XP_069210468.1">
    <property type="nucleotide sequence ID" value="XM_069353050.1"/>
</dbReference>
<feature type="compositionally biased region" description="Low complexity" evidence="1">
    <location>
        <begin position="118"/>
        <end position="131"/>
    </location>
</feature>
<accession>A0ABR3Q723</accession>
<evidence type="ECO:0008006" key="4">
    <source>
        <dbReference type="Google" id="ProtNLM"/>
    </source>
</evidence>
<dbReference type="EMBL" id="JBBXJM010000003">
    <property type="protein sequence ID" value="KAL1410524.1"/>
    <property type="molecule type" value="Genomic_DNA"/>
</dbReference>
<gene>
    <name evidence="2" type="ORF">Q8F55_004537</name>
</gene>
<evidence type="ECO:0000313" key="2">
    <source>
        <dbReference type="EMBL" id="KAL1410524.1"/>
    </source>
</evidence>
<feature type="compositionally biased region" description="Basic and acidic residues" evidence="1">
    <location>
        <begin position="67"/>
        <end position="102"/>
    </location>
</feature>
<feature type="region of interest" description="Disordered" evidence="1">
    <location>
        <begin position="48"/>
        <end position="184"/>
    </location>
</feature>
<protein>
    <recommendedName>
        <fullName evidence="4">CRC domain-containing protein</fullName>
    </recommendedName>
</protein>
<dbReference type="GeneID" id="95985580"/>
<organism evidence="2 3">
    <name type="scientific">Vanrija albida</name>
    <dbReference type="NCBI Taxonomy" id="181172"/>
    <lineage>
        <taxon>Eukaryota</taxon>
        <taxon>Fungi</taxon>
        <taxon>Dikarya</taxon>
        <taxon>Basidiomycota</taxon>
        <taxon>Agaricomycotina</taxon>
        <taxon>Tremellomycetes</taxon>
        <taxon>Trichosporonales</taxon>
        <taxon>Trichosporonaceae</taxon>
        <taxon>Vanrija</taxon>
    </lineage>
</organism>